<keyword evidence="2" id="KW-1185">Reference proteome</keyword>
<evidence type="ECO:0000313" key="1">
    <source>
        <dbReference type="EMBL" id="AXF52159.1"/>
    </source>
</evidence>
<dbReference type="GeneID" id="65114786"/>
<sequence>MTECFNGYVGNRGGVPVVEATQSNAGSATTNAIYTLPCHVFGRGCKGIIVVNFLGASAATVTGVTLSVSGSTRELLSSAGEAITTLTTGYHIIVFDKPNNKLNLIV</sequence>
<organism evidence="1 2">
    <name type="scientific">crAssphage sp. isolate ctcc615</name>
    <dbReference type="NCBI Taxonomy" id="2989853"/>
    <lineage>
        <taxon>Viruses</taxon>
        <taxon>Duplodnaviria</taxon>
        <taxon>Heunggongvirae</taxon>
        <taxon>Uroviricota</taxon>
        <taxon>Caudoviricetes</taxon>
        <taxon>Crassvirales</taxon>
        <taxon>Intestiviridae</taxon>
        <taxon>Obtuvirinae</taxon>
        <taxon>Wotdevirus</taxon>
        <taxon>Wotdevirus murinus</taxon>
    </lineage>
</organism>
<dbReference type="RefSeq" id="YP_010097124.1">
    <property type="nucleotide sequence ID" value="NC_055756.1"/>
</dbReference>
<name>A0A345BNY8_9CAUD</name>
<dbReference type="Proteomes" id="UP000257457">
    <property type="component" value="Segment"/>
</dbReference>
<dbReference type="EMBL" id="MH552500">
    <property type="protein sequence ID" value="AXF52159.1"/>
    <property type="molecule type" value="Genomic_DNA"/>
</dbReference>
<accession>A0A345BNY8</accession>
<protein>
    <submittedName>
        <fullName evidence="1">Uncharacterized protein</fullName>
    </submittedName>
</protein>
<reference evidence="1 2" key="1">
    <citation type="submission" date="2018-06" db="EMBL/GenBank/DDBJ databases">
        <title>Uncovering a Universe of Circular DNA Viruses in Animal Metagenomes.</title>
        <authorList>
            <person name="Tisza M."/>
            <person name="Buck C."/>
            <person name="Pastrana D."/>
            <person name="Welch N."/>
            <person name="Peretti A."/>
        </authorList>
    </citation>
    <scope>NUCLEOTIDE SEQUENCE [LARGE SCALE GENOMIC DNA]</scope>
    <source>
        <strain evidence="1">Ctcc615</strain>
    </source>
</reference>
<evidence type="ECO:0000313" key="2">
    <source>
        <dbReference type="Proteomes" id="UP000257457"/>
    </source>
</evidence>
<proteinExistence type="predicted"/>